<protein>
    <submittedName>
        <fullName evidence="2">Tick transposon</fullName>
    </submittedName>
</protein>
<proteinExistence type="predicted"/>
<gene>
    <name evidence="2" type="ORF">FKW44_018690</name>
</gene>
<dbReference type="InterPro" id="IPR055469">
    <property type="entry name" value="DUF7041"/>
</dbReference>
<sequence length="88" mass="9961">MEETREETCSLTAFKAPAFCNQDPKMWFDILEVMFKSNNIKKSGTRFSHTTGLLPTDVLCNVSDVISRLGDSDTPYEVLKNAILERSQ</sequence>
<dbReference type="AlphaFoldDB" id="A0A7T8JXM3"/>
<dbReference type="Proteomes" id="UP000595437">
    <property type="component" value="Chromosome 13"/>
</dbReference>
<evidence type="ECO:0000259" key="1">
    <source>
        <dbReference type="Pfam" id="PF23055"/>
    </source>
</evidence>
<keyword evidence="3" id="KW-1185">Reference proteome</keyword>
<reference evidence="3" key="1">
    <citation type="submission" date="2021-01" db="EMBL/GenBank/DDBJ databases">
        <title>Caligus Genome Assembly.</title>
        <authorList>
            <person name="Gallardo-Escarate C."/>
        </authorList>
    </citation>
    <scope>NUCLEOTIDE SEQUENCE [LARGE SCALE GENOMIC DNA]</scope>
</reference>
<dbReference type="EMBL" id="CP045902">
    <property type="protein sequence ID" value="QQP38184.1"/>
    <property type="molecule type" value="Genomic_DNA"/>
</dbReference>
<dbReference type="Pfam" id="PF23055">
    <property type="entry name" value="DUF7041"/>
    <property type="match status" value="1"/>
</dbReference>
<evidence type="ECO:0000313" key="3">
    <source>
        <dbReference type="Proteomes" id="UP000595437"/>
    </source>
</evidence>
<evidence type="ECO:0000313" key="2">
    <source>
        <dbReference type="EMBL" id="QQP38184.1"/>
    </source>
</evidence>
<accession>A0A7T8JXM3</accession>
<feature type="domain" description="DUF7041" evidence="1">
    <location>
        <begin position="17"/>
        <end position="87"/>
    </location>
</feature>
<organism evidence="2 3">
    <name type="scientific">Caligus rogercresseyi</name>
    <name type="common">Sea louse</name>
    <dbReference type="NCBI Taxonomy" id="217165"/>
    <lineage>
        <taxon>Eukaryota</taxon>
        <taxon>Metazoa</taxon>
        <taxon>Ecdysozoa</taxon>
        <taxon>Arthropoda</taxon>
        <taxon>Crustacea</taxon>
        <taxon>Multicrustacea</taxon>
        <taxon>Hexanauplia</taxon>
        <taxon>Copepoda</taxon>
        <taxon>Siphonostomatoida</taxon>
        <taxon>Caligidae</taxon>
        <taxon>Caligus</taxon>
    </lineage>
</organism>
<dbReference type="OrthoDB" id="8018451at2759"/>
<name>A0A7T8JXM3_CALRO</name>